<dbReference type="Pfam" id="PF01554">
    <property type="entry name" value="MatE"/>
    <property type="match status" value="2"/>
</dbReference>
<accession>A0ABS2MSH0</accession>
<comment type="similarity">
    <text evidence="3">Belongs to the multi antimicrobial extrusion (MATE) (TC 2.A.66.1) family.</text>
</comment>
<dbReference type="NCBIfam" id="TIGR00797">
    <property type="entry name" value="matE"/>
    <property type="match status" value="1"/>
</dbReference>
<feature type="transmembrane region" description="Helical" evidence="13">
    <location>
        <begin position="60"/>
        <end position="83"/>
    </location>
</feature>
<evidence type="ECO:0000256" key="10">
    <source>
        <dbReference type="ARBA" id="ARBA00023065"/>
    </source>
</evidence>
<dbReference type="InterPro" id="IPR002528">
    <property type="entry name" value="MATE_fam"/>
</dbReference>
<evidence type="ECO:0000256" key="3">
    <source>
        <dbReference type="ARBA" id="ARBA00010199"/>
    </source>
</evidence>
<comment type="caution">
    <text evidence="14">The sequence shown here is derived from an EMBL/GenBank/DDBJ whole genome shotgun (WGS) entry which is preliminary data.</text>
</comment>
<keyword evidence="5" id="KW-0813">Transport</keyword>
<dbReference type="Proteomes" id="UP000767854">
    <property type="component" value="Unassembled WGS sequence"/>
</dbReference>
<evidence type="ECO:0000256" key="8">
    <source>
        <dbReference type="ARBA" id="ARBA00022692"/>
    </source>
</evidence>
<evidence type="ECO:0000313" key="14">
    <source>
        <dbReference type="EMBL" id="MBM7562334.1"/>
    </source>
</evidence>
<protein>
    <recommendedName>
        <fullName evidence="4">Probable multidrug resistance protein NorM</fullName>
    </recommendedName>
    <alternativeName>
        <fullName evidence="12">Multidrug-efflux transporter</fullName>
    </alternativeName>
</protein>
<keyword evidence="10" id="KW-0406">Ion transport</keyword>
<feature type="transmembrane region" description="Helical" evidence="13">
    <location>
        <begin position="167"/>
        <end position="187"/>
    </location>
</feature>
<evidence type="ECO:0000256" key="9">
    <source>
        <dbReference type="ARBA" id="ARBA00022989"/>
    </source>
</evidence>
<sequence>MVGSLENKKEMRISILKMIVPIMAANILEMLVGIVSMALIGDLGYIAIGAMGLSTRVRGIIWAAYKGIAIGVQVVIAQALGAHNFDRIQNAIRQTIGSIIILSIIFVLTLLLVPQYWLKLFGASGELLETGTTLLRIVGLGMPFLGTVIITSGALQGKGDATTPMIISGIMNLLNVVLGLILVRGFLFVPAYGLLGAGMAMVLSQAIAAGIAIVFMRRKGGILEGVGLTEFFKFSKPIMKAVYGTGIPSAIESLFWQLSSVLLIRAILTYGDDAYAAYQLGLQAESIAYMPAAGFQVAATAYVGRYLGAGDFENAKRYFREILMWAIVMSIIGGGILVFFPNFMLGIMTDDMSLISIGTVYLIYCGLAQVPQNMAGVIGGALRGGGYTKMPMYSAGVGLYLVRVPIALSAAYLFHFSLNVIFLAIALDMTVRLVLNSFLYFKINIYENPRLV</sequence>
<keyword evidence="9 13" id="KW-1133">Transmembrane helix</keyword>
<evidence type="ECO:0000256" key="13">
    <source>
        <dbReference type="SAM" id="Phobius"/>
    </source>
</evidence>
<keyword evidence="6" id="KW-0050">Antiport</keyword>
<evidence type="ECO:0000256" key="11">
    <source>
        <dbReference type="ARBA" id="ARBA00023136"/>
    </source>
</evidence>
<evidence type="ECO:0000256" key="4">
    <source>
        <dbReference type="ARBA" id="ARBA00020268"/>
    </source>
</evidence>
<feature type="transmembrane region" description="Helical" evidence="13">
    <location>
        <begin position="392"/>
        <end position="414"/>
    </location>
</feature>
<keyword evidence="7" id="KW-1003">Cell membrane</keyword>
<evidence type="ECO:0000256" key="5">
    <source>
        <dbReference type="ARBA" id="ARBA00022448"/>
    </source>
</evidence>
<evidence type="ECO:0000256" key="12">
    <source>
        <dbReference type="ARBA" id="ARBA00031636"/>
    </source>
</evidence>
<dbReference type="InterPro" id="IPR048279">
    <property type="entry name" value="MdtK-like"/>
</dbReference>
<feature type="transmembrane region" description="Helical" evidence="13">
    <location>
        <begin position="322"/>
        <end position="340"/>
    </location>
</feature>
<dbReference type="RefSeq" id="WP_204664658.1">
    <property type="nucleotide sequence ID" value="NZ_JAFBDT010000016.1"/>
</dbReference>
<feature type="transmembrane region" description="Helical" evidence="13">
    <location>
        <begin position="137"/>
        <end position="155"/>
    </location>
</feature>
<keyword evidence="8 13" id="KW-0812">Transmembrane</keyword>
<evidence type="ECO:0000256" key="2">
    <source>
        <dbReference type="ARBA" id="ARBA00004651"/>
    </source>
</evidence>
<gene>
    <name evidence="14" type="ORF">JOC49_001878</name>
</gene>
<dbReference type="PANTHER" id="PTHR43298">
    <property type="entry name" value="MULTIDRUG RESISTANCE PROTEIN NORM-RELATED"/>
    <property type="match status" value="1"/>
</dbReference>
<keyword evidence="15" id="KW-1185">Reference proteome</keyword>
<feature type="transmembrane region" description="Helical" evidence="13">
    <location>
        <begin position="352"/>
        <end position="371"/>
    </location>
</feature>
<name>A0ABS2MSH0_9FIRM</name>
<feature type="transmembrane region" description="Helical" evidence="13">
    <location>
        <begin position="420"/>
        <end position="441"/>
    </location>
</feature>
<dbReference type="PIRSF" id="PIRSF006603">
    <property type="entry name" value="DinF"/>
    <property type="match status" value="1"/>
</dbReference>
<keyword evidence="11 13" id="KW-0472">Membrane</keyword>
<evidence type="ECO:0000256" key="7">
    <source>
        <dbReference type="ARBA" id="ARBA00022475"/>
    </source>
</evidence>
<organism evidence="14 15">
    <name type="scientific">Fusibacter tunisiensis</name>
    <dbReference type="NCBI Taxonomy" id="1008308"/>
    <lineage>
        <taxon>Bacteria</taxon>
        <taxon>Bacillati</taxon>
        <taxon>Bacillota</taxon>
        <taxon>Clostridia</taxon>
        <taxon>Eubacteriales</taxon>
        <taxon>Eubacteriales Family XII. Incertae Sedis</taxon>
        <taxon>Fusibacter</taxon>
    </lineage>
</organism>
<reference evidence="14 15" key="1">
    <citation type="submission" date="2021-01" db="EMBL/GenBank/DDBJ databases">
        <title>Genomic Encyclopedia of Type Strains, Phase IV (KMG-IV): sequencing the most valuable type-strain genomes for metagenomic binning, comparative biology and taxonomic classification.</title>
        <authorList>
            <person name="Goeker M."/>
        </authorList>
    </citation>
    <scope>NUCLEOTIDE SEQUENCE [LARGE SCALE GENOMIC DNA]</scope>
    <source>
        <strain evidence="14 15">DSM 24436</strain>
    </source>
</reference>
<dbReference type="EMBL" id="JAFBDT010000016">
    <property type="protein sequence ID" value="MBM7562334.1"/>
    <property type="molecule type" value="Genomic_DNA"/>
</dbReference>
<feature type="transmembrane region" description="Helical" evidence="13">
    <location>
        <begin position="95"/>
        <end position="117"/>
    </location>
</feature>
<proteinExistence type="inferred from homology"/>
<evidence type="ECO:0000256" key="6">
    <source>
        <dbReference type="ARBA" id="ARBA00022449"/>
    </source>
</evidence>
<feature type="transmembrane region" description="Helical" evidence="13">
    <location>
        <begin position="193"/>
        <end position="215"/>
    </location>
</feature>
<comment type="function">
    <text evidence="1">Multidrug efflux pump.</text>
</comment>
<dbReference type="InterPro" id="IPR050222">
    <property type="entry name" value="MATE_MdtK"/>
</dbReference>
<dbReference type="PANTHER" id="PTHR43298:SF2">
    <property type="entry name" value="FMN_FAD EXPORTER YEEO-RELATED"/>
    <property type="match status" value="1"/>
</dbReference>
<evidence type="ECO:0000256" key="1">
    <source>
        <dbReference type="ARBA" id="ARBA00003408"/>
    </source>
</evidence>
<evidence type="ECO:0000313" key="15">
    <source>
        <dbReference type="Proteomes" id="UP000767854"/>
    </source>
</evidence>
<comment type="subcellular location">
    <subcellularLocation>
        <location evidence="2">Cell membrane</location>
        <topology evidence="2">Multi-pass membrane protein</topology>
    </subcellularLocation>
</comment>
<dbReference type="CDD" id="cd13137">
    <property type="entry name" value="MATE_NorM_like"/>
    <property type="match status" value="1"/>
</dbReference>
<feature type="transmembrane region" description="Helical" evidence="13">
    <location>
        <begin position="18"/>
        <end position="40"/>
    </location>
</feature>